<keyword evidence="2" id="KW-0813">Transport</keyword>
<protein>
    <recommendedName>
        <fullName evidence="13">Ion transport domain-containing protein</fullName>
    </recommendedName>
</protein>
<keyword evidence="10 12" id="KW-0472">Membrane</keyword>
<keyword evidence="6" id="KW-0851">Voltage-gated channel</keyword>
<dbReference type="GO" id="GO:0008076">
    <property type="term" value="C:voltage-gated potassium channel complex"/>
    <property type="evidence" value="ECO:0007669"/>
    <property type="project" value="InterPro"/>
</dbReference>
<evidence type="ECO:0000256" key="5">
    <source>
        <dbReference type="ARBA" id="ARBA00022826"/>
    </source>
</evidence>
<dbReference type="PANTHER" id="PTHR11537:SF254">
    <property type="entry name" value="POTASSIUM VOLTAGE-GATED CHANNEL PROTEIN SHAB"/>
    <property type="match status" value="1"/>
</dbReference>
<name>A0A6A4ZML5_9STRA</name>
<evidence type="ECO:0000256" key="7">
    <source>
        <dbReference type="ARBA" id="ARBA00022958"/>
    </source>
</evidence>
<evidence type="ECO:0000256" key="4">
    <source>
        <dbReference type="ARBA" id="ARBA00022692"/>
    </source>
</evidence>
<dbReference type="SUPFAM" id="SSF81324">
    <property type="entry name" value="Voltage-gated potassium channels"/>
    <property type="match status" value="1"/>
</dbReference>
<evidence type="ECO:0000259" key="13">
    <source>
        <dbReference type="Pfam" id="PF00520"/>
    </source>
</evidence>
<keyword evidence="5" id="KW-0631">Potassium channel</keyword>
<dbReference type="PANTHER" id="PTHR11537">
    <property type="entry name" value="VOLTAGE-GATED POTASSIUM CHANNEL"/>
    <property type="match status" value="1"/>
</dbReference>
<keyword evidence="9" id="KW-0406">Ion transport</keyword>
<dbReference type="InterPro" id="IPR005821">
    <property type="entry name" value="Ion_trans_dom"/>
</dbReference>
<sequence>MVKVAVSPHPRLVSVLPPPPRQSTDSNLFESTRMVSTRRDSLSVNASSSLPRAPSATTLKLARRSGPLKAPPRNTWRRRARHMIKYSRASYAGLIYLYSILAAIIGHLILMVMETMDGPANGGSDPAYPYLPSTEAYAMWDMVFAVIFGADLVFQCVIARTQRKFWTRPVTWINILALVPSVGSVVMRDGLHYSTAKRKPINRYVTLLELFRTTRVLFMLRNVDGIKVLRMTVINCLAPLLITLFFLVTLVMLFATMLFYAVPCYSSSSLCPITDIFNAGYFVMVTVSTVGYGDQVVSTDDGVAILITTGAMIFGSLYLAMPLAIIGMTYETT</sequence>
<evidence type="ECO:0000256" key="6">
    <source>
        <dbReference type="ARBA" id="ARBA00022882"/>
    </source>
</evidence>
<evidence type="ECO:0000256" key="12">
    <source>
        <dbReference type="SAM" id="Phobius"/>
    </source>
</evidence>
<dbReference type="InterPro" id="IPR028325">
    <property type="entry name" value="VG_K_chnl"/>
</dbReference>
<dbReference type="EMBL" id="VJMH01000883">
    <property type="protein sequence ID" value="KAF0713991.1"/>
    <property type="molecule type" value="Genomic_DNA"/>
</dbReference>
<evidence type="ECO:0000256" key="2">
    <source>
        <dbReference type="ARBA" id="ARBA00022448"/>
    </source>
</evidence>
<dbReference type="GO" id="GO:0001508">
    <property type="term" value="P:action potential"/>
    <property type="evidence" value="ECO:0007669"/>
    <property type="project" value="TreeGrafter"/>
</dbReference>
<reference evidence="14" key="1">
    <citation type="submission" date="2019-06" db="EMBL/GenBank/DDBJ databases">
        <title>Genomics analysis of Aphanomyces spp. identifies a new class of oomycete effector associated with host adaptation.</title>
        <authorList>
            <person name="Gaulin E."/>
        </authorList>
    </citation>
    <scope>NUCLEOTIDE SEQUENCE</scope>
    <source>
        <strain evidence="14">CBS 578.67</strain>
    </source>
</reference>
<dbReference type="Pfam" id="PF00520">
    <property type="entry name" value="Ion_trans"/>
    <property type="match status" value="1"/>
</dbReference>
<dbReference type="Gene3D" id="1.10.287.70">
    <property type="match status" value="1"/>
</dbReference>
<evidence type="ECO:0000256" key="11">
    <source>
        <dbReference type="ARBA" id="ARBA00023303"/>
    </source>
</evidence>
<feature type="transmembrane region" description="Helical" evidence="12">
    <location>
        <begin position="170"/>
        <end position="187"/>
    </location>
</feature>
<keyword evidence="7" id="KW-0630">Potassium</keyword>
<evidence type="ECO:0000256" key="9">
    <source>
        <dbReference type="ARBA" id="ARBA00023065"/>
    </source>
</evidence>
<keyword evidence="11" id="KW-0407">Ion channel</keyword>
<feature type="domain" description="Ion transport" evidence="13">
    <location>
        <begin position="95"/>
        <end position="331"/>
    </location>
</feature>
<feature type="transmembrane region" description="Helical" evidence="12">
    <location>
        <begin position="137"/>
        <end position="158"/>
    </location>
</feature>
<evidence type="ECO:0000256" key="3">
    <source>
        <dbReference type="ARBA" id="ARBA00022538"/>
    </source>
</evidence>
<comment type="subcellular location">
    <subcellularLocation>
        <location evidence="1">Membrane</location>
        <topology evidence="1">Multi-pass membrane protein</topology>
    </subcellularLocation>
</comment>
<comment type="caution">
    <text evidence="14">The sequence shown here is derived from an EMBL/GenBank/DDBJ whole genome shotgun (WGS) entry which is preliminary data.</text>
</comment>
<keyword evidence="8 12" id="KW-1133">Transmembrane helix</keyword>
<keyword evidence="3" id="KW-0633">Potassium transport</keyword>
<dbReference type="Gene3D" id="1.20.120.350">
    <property type="entry name" value="Voltage-gated potassium channels. Chain C"/>
    <property type="match status" value="1"/>
</dbReference>
<dbReference type="InterPro" id="IPR027359">
    <property type="entry name" value="Volt_channel_dom_sf"/>
</dbReference>
<feature type="transmembrane region" description="Helical" evidence="12">
    <location>
        <begin position="89"/>
        <end position="113"/>
    </location>
</feature>
<evidence type="ECO:0000256" key="1">
    <source>
        <dbReference type="ARBA" id="ARBA00004141"/>
    </source>
</evidence>
<accession>A0A6A4ZML5</accession>
<feature type="transmembrane region" description="Helical" evidence="12">
    <location>
        <begin position="304"/>
        <end position="330"/>
    </location>
</feature>
<keyword evidence="4 12" id="KW-0812">Transmembrane</keyword>
<evidence type="ECO:0000313" key="14">
    <source>
        <dbReference type="EMBL" id="KAF0713991.1"/>
    </source>
</evidence>
<proteinExistence type="predicted"/>
<feature type="transmembrane region" description="Helical" evidence="12">
    <location>
        <begin position="237"/>
        <end position="261"/>
    </location>
</feature>
<dbReference type="PRINTS" id="PR00169">
    <property type="entry name" value="KCHANNEL"/>
</dbReference>
<gene>
    <name evidence="14" type="ORF">As57867_004104</name>
</gene>
<evidence type="ECO:0000256" key="8">
    <source>
        <dbReference type="ARBA" id="ARBA00022989"/>
    </source>
</evidence>
<dbReference type="AlphaFoldDB" id="A0A6A4ZML5"/>
<dbReference type="OrthoDB" id="433309at2759"/>
<feature type="transmembrane region" description="Helical" evidence="12">
    <location>
        <begin position="273"/>
        <end position="292"/>
    </location>
</feature>
<dbReference type="GO" id="GO:0005249">
    <property type="term" value="F:voltage-gated potassium channel activity"/>
    <property type="evidence" value="ECO:0007669"/>
    <property type="project" value="InterPro"/>
</dbReference>
<feature type="non-terminal residue" evidence="14">
    <location>
        <position position="333"/>
    </location>
</feature>
<organism evidence="14">
    <name type="scientific">Aphanomyces stellatus</name>
    <dbReference type="NCBI Taxonomy" id="120398"/>
    <lineage>
        <taxon>Eukaryota</taxon>
        <taxon>Sar</taxon>
        <taxon>Stramenopiles</taxon>
        <taxon>Oomycota</taxon>
        <taxon>Saprolegniomycetes</taxon>
        <taxon>Saprolegniales</taxon>
        <taxon>Verrucalvaceae</taxon>
        <taxon>Aphanomyces</taxon>
    </lineage>
</organism>
<evidence type="ECO:0000256" key="10">
    <source>
        <dbReference type="ARBA" id="ARBA00023136"/>
    </source>
</evidence>